<sequence>MELLEAKMLRALETENAKAKEFLAGQMLNDAILRHILGPAQDPCPSLATAMWPANFCQFGAEVPVLPKSLRNMAMVAHLRWLSCKSNPREVPYFIG</sequence>
<organism evidence="1 2">
    <name type="scientific">Ruegeria atlantica</name>
    <dbReference type="NCBI Taxonomy" id="81569"/>
    <lineage>
        <taxon>Bacteria</taxon>
        <taxon>Pseudomonadati</taxon>
        <taxon>Pseudomonadota</taxon>
        <taxon>Alphaproteobacteria</taxon>
        <taxon>Rhodobacterales</taxon>
        <taxon>Roseobacteraceae</taxon>
        <taxon>Ruegeria</taxon>
    </lineage>
</organism>
<evidence type="ECO:0000313" key="2">
    <source>
        <dbReference type="Proteomes" id="UP000597886"/>
    </source>
</evidence>
<dbReference type="RefSeq" id="WP_171328380.1">
    <property type="nucleotide sequence ID" value="NZ_WVRA01000001.1"/>
</dbReference>
<protein>
    <submittedName>
        <fullName evidence="1">Uncharacterized protein</fullName>
    </submittedName>
</protein>
<name>A0AA91BZ88_9RHOB</name>
<dbReference type="AlphaFoldDB" id="A0AA91BZ88"/>
<dbReference type="Proteomes" id="UP000597886">
    <property type="component" value="Unassembled WGS sequence"/>
</dbReference>
<evidence type="ECO:0000313" key="1">
    <source>
        <dbReference type="EMBL" id="NOE17111.1"/>
    </source>
</evidence>
<proteinExistence type="predicted"/>
<reference evidence="1" key="1">
    <citation type="submission" date="2019-12" db="EMBL/GenBank/DDBJ databases">
        <title>Ruegeria JWLKs population differentiation of coral mucus and skeleton niches.</title>
        <authorList>
            <person name="Luo D."/>
        </authorList>
    </citation>
    <scope>NUCLEOTIDE SEQUENCE</scope>
    <source>
        <strain evidence="1">HKCCD6181</strain>
    </source>
</reference>
<gene>
    <name evidence="1" type="ORF">GS634_03125</name>
</gene>
<accession>A0AA91BZ88</accession>
<comment type="caution">
    <text evidence="1">The sequence shown here is derived from an EMBL/GenBank/DDBJ whole genome shotgun (WGS) entry which is preliminary data.</text>
</comment>
<dbReference type="EMBL" id="WVRA01000001">
    <property type="protein sequence ID" value="NOE17111.1"/>
    <property type="molecule type" value="Genomic_DNA"/>
</dbReference>